<evidence type="ECO:0000313" key="3">
    <source>
        <dbReference type="Proteomes" id="UP001596233"/>
    </source>
</evidence>
<keyword evidence="1" id="KW-0472">Membrane</keyword>
<dbReference type="EMBL" id="JBHSTE010000002">
    <property type="protein sequence ID" value="MFC6332243.1"/>
    <property type="molecule type" value="Genomic_DNA"/>
</dbReference>
<dbReference type="Proteomes" id="UP001596233">
    <property type="component" value="Unassembled WGS sequence"/>
</dbReference>
<accession>A0ABW1V3P7</accession>
<proteinExistence type="predicted"/>
<evidence type="ECO:0000256" key="1">
    <source>
        <dbReference type="SAM" id="Phobius"/>
    </source>
</evidence>
<keyword evidence="1" id="KW-0812">Transmembrane</keyword>
<keyword evidence="1" id="KW-1133">Transmembrane helix</keyword>
<reference evidence="3" key="1">
    <citation type="journal article" date="2019" name="Int. J. Syst. Evol. Microbiol.">
        <title>The Global Catalogue of Microorganisms (GCM) 10K type strain sequencing project: providing services to taxonomists for standard genome sequencing and annotation.</title>
        <authorList>
            <consortium name="The Broad Institute Genomics Platform"/>
            <consortium name="The Broad Institute Genome Sequencing Center for Infectious Disease"/>
            <person name="Wu L."/>
            <person name="Ma J."/>
        </authorList>
    </citation>
    <scope>NUCLEOTIDE SEQUENCE [LARGE SCALE GENOMIC DNA]</scope>
    <source>
        <strain evidence="3">PCU 280</strain>
    </source>
</reference>
<dbReference type="InterPro" id="IPR046350">
    <property type="entry name" value="Cystatin_sf"/>
</dbReference>
<dbReference type="SUPFAM" id="SSF54403">
    <property type="entry name" value="Cystatin/monellin"/>
    <property type="match status" value="1"/>
</dbReference>
<comment type="caution">
    <text evidence="2">The sequence shown here is derived from an EMBL/GenBank/DDBJ whole genome shotgun (WGS) entry which is preliminary data.</text>
</comment>
<gene>
    <name evidence="2" type="ORF">ACFP56_06375</name>
</gene>
<keyword evidence="3" id="KW-1185">Reference proteome</keyword>
<evidence type="ECO:0000313" key="2">
    <source>
        <dbReference type="EMBL" id="MFC6332243.1"/>
    </source>
</evidence>
<evidence type="ECO:0008006" key="4">
    <source>
        <dbReference type="Google" id="ProtNLM"/>
    </source>
</evidence>
<dbReference type="RefSeq" id="WP_379232400.1">
    <property type="nucleotide sequence ID" value="NZ_JBHSTE010000002.1"/>
</dbReference>
<name>A0ABW1V3P7_9BACL</name>
<feature type="transmembrane region" description="Helical" evidence="1">
    <location>
        <begin position="20"/>
        <end position="39"/>
    </location>
</feature>
<organism evidence="2 3">
    <name type="scientific">Paenibacillus septentrionalis</name>
    <dbReference type="NCBI Taxonomy" id="429342"/>
    <lineage>
        <taxon>Bacteria</taxon>
        <taxon>Bacillati</taxon>
        <taxon>Bacillota</taxon>
        <taxon>Bacilli</taxon>
        <taxon>Bacillales</taxon>
        <taxon>Paenibacillaceae</taxon>
        <taxon>Paenibacillus</taxon>
    </lineage>
</organism>
<dbReference type="Gene3D" id="3.10.450.40">
    <property type="match status" value="1"/>
</dbReference>
<sequence length="178" mass="21084">MRAIEKKRPPFMTRRKWTTLVLFLLVLIVVGIIFFYRNIHKGLWQEASEMRAVIEQASLYDLNEDYTLSKYVWEDRYWILLADSISDQKKVYSAWSTQEQLAELPYDKAITKDDIIALVERTKPNAEQIKAQPGYLYGQLVWEIKFKDSSSGHQKMAFYQMIDGKFIDEYTIPKETRP</sequence>
<protein>
    <recommendedName>
        <fullName evidence="4">DUF5590 domain-containing protein</fullName>
    </recommendedName>
</protein>